<protein>
    <recommendedName>
        <fullName evidence="4">PA domain-containing protein</fullName>
    </recommendedName>
</protein>
<dbReference type="Proteomes" id="UP000018680">
    <property type="component" value="Chromosome"/>
</dbReference>
<accession>V5WL40</accession>
<keyword evidence="1" id="KW-0812">Transmembrane</keyword>
<dbReference type="RefSeq" id="WP_024269171.1">
    <property type="nucleotide sequence ID" value="NC_023035.1"/>
</dbReference>
<proteinExistence type="predicted"/>
<dbReference type="SUPFAM" id="SSF53187">
    <property type="entry name" value="Zn-dependent exopeptidases"/>
    <property type="match status" value="1"/>
</dbReference>
<reference evidence="2 3" key="1">
    <citation type="journal article" date="2015" name="Stand. Genomic Sci.">
        <title>Complete genome sequence and description of Salinispira pacifica gen. nov., sp. nov., a novel spirochaete isolated form a hypersaline microbial mat.</title>
        <authorList>
            <person name="Ben Hania W."/>
            <person name="Joseph M."/>
            <person name="Schumann P."/>
            <person name="Bunk B."/>
            <person name="Fiebig A."/>
            <person name="Sproer C."/>
            <person name="Klenk H.P."/>
            <person name="Fardeau M.L."/>
            <person name="Spring S."/>
        </authorList>
    </citation>
    <scope>NUCLEOTIDE SEQUENCE [LARGE SCALE GENOMIC DNA]</scope>
    <source>
        <strain evidence="2 3">L21-RPul-D2</strain>
    </source>
</reference>
<keyword evidence="1" id="KW-0472">Membrane</keyword>
<dbReference type="Gene3D" id="3.50.30.30">
    <property type="match status" value="1"/>
</dbReference>
<dbReference type="EMBL" id="CP006939">
    <property type="protein sequence ID" value="AHC16274.1"/>
    <property type="molecule type" value="Genomic_DNA"/>
</dbReference>
<evidence type="ECO:0000313" key="3">
    <source>
        <dbReference type="Proteomes" id="UP000018680"/>
    </source>
</evidence>
<dbReference type="STRING" id="1307761.L21SP2_2928"/>
<dbReference type="OrthoDB" id="1521787at2"/>
<feature type="transmembrane region" description="Helical" evidence="1">
    <location>
        <begin position="12"/>
        <end position="34"/>
    </location>
</feature>
<evidence type="ECO:0000313" key="2">
    <source>
        <dbReference type="EMBL" id="AHC16274.1"/>
    </source>
</evidence>
<evidence type="ECO:0000256" key="1">
    <source>
        <dbReference type="SAM" id="Phobius"/>
    </source>
</evidence>
<sequence length="290" mass="31608">MKHEKNISKDHLHLMLTVICLAAGVSFLLSLIIFPDITRGYTLGENIDWNRAAEHLEVLSSREHGGRLSGSPGNRKSLAYASDQFKAMGLAPWGDDNGYLQHFSGIVPDMDTSPDFRITVPDSPQVLQFQMYEDYSVHSAFYGTGIDFSGDILICSRTLNSYPRELLENRLIIAPRTSYMLPSLETARAAGAAGVFFTAAANWYGARDVNKPSEKQISIHRKLGTDFFSGDIRPAAVARLKQLATEVEHALLVPGASIAVELNFPVASSANVLALLPARSRSAQKQSGGA</sequence>
<keyword evidence="3" id="KW-1185">Reference proteome</keyword>
<evidence type="ECO:0008006" key="4">
    <source>
        <dbReference type="Google" id="ProtNLM"/>
    </source>
</evidence>
<dbReference type="Gene3D" id="3.40.630.10">
    <property type="entry name" value="Zn peptidases"/>
    <property type="match status" value="1"/>
</dbReference>
<gene>
    <name evidence="2" type="ORF">L21SP2_2928</name>
</gene>
<organism evidence="2 3">
    <name type="scientific">Salinispira pacifica</name>
    <dbReference type="NCBI Taxonomy" id="1307761"/>
    <lineage>
        <taxon>Bacteria</taxon>
        <taxon>Pseudomonadati</taxon>
        <taxon>Spirochaetota</taxon>
        <taxon>Spirochaetia</taxon>
        <taxon>Spirochaetales</taxon>
        <taxon>Spirochaetaceae</taxon>
        <taxon>Salinispira</taxon>
    </lineage>
</organism>
<name>V5WL40_9SPIO</name>
<dbReference type="KEGG" id="slr:L21SP2_2928"/>
<dbReference type="HOGENOM" id="CLU_959392_0_0_12"/>
<keyword evidence="1" id="KW-1133">Transmembrane helix</keyword>
<dbReference type="AlphaFoldDB" id="V5WL40"/>